<dbReference type="Gene3D" id="2.160.20.10">
    <property type="entry name" value="Single-stranded right-handed beta-helix, Pectin lyase-like"/>
    <property type="match status" value="1"/>
</dbReference>
<evidence type="ECO:0000313" key="3">
    <source>
        <dbReference type="Proteomes" id="UP000033096"/>
    </source>
</evidence>
<dbReference type="PATRIC" id="fig|1434123.4.peg.1777"/>
<feature type="domain" description="Right handed beta helix" evidence="1">
    <location>
        <begin position="116"/>
        <end position="301"/>
    </location>
</feature>
<reference evidence="2 3" key="1">
    <citation type="submission" date="2014-07" db="EMBL/GenBank/DDBJ databases">
        <title>Methanogenic archaea and the global carbon cycle.</title>
        <authorList>
            <person name="Henriksen J.R."/>
            <person name="Luke J."/>
            <person name="Reinhart S."/>
            <person name="Benedict M.N."/>
            <person name="Youngblut N.D."/>
            <person name="Metcalf M.E."/>
            <person name="Whitaker R.J."/>
            <person name="Metcalf W.W."/>
        </authorList>
    </citation>
    <scope>NUCLEOTIDE SEQUENCE [LARGE SCALE GENOMIC DNA]</scope>
    <source>
        <strain evidence="2 3">Z-761</strain>
    </source>
</reference>
<dbReference type="InterPro" id="IPR011050">
    <property type="entry name" value="Pectin_lyase_fold/virulence"/>
</dbReference>
<organism evidence="2 3">
    <name type="scientific">Methanosarcina vacuolata Z-761</name>
    <dbReference type="NCBI Taxonomy" id="1434123"/>
    <lineage>
        <taxon>Archaea</taxon>
        <taxon>Methanobacteriati</taxon>
        <taxon>Methanobacteriota</taxon>
        <taxon>Stenosarchaea group</taxon>
        <taxon>Methanomicrobia</taxon>
        <taxon>Methanosarcinales</taxon>
        <taxon>Methanosarcinaceae</taxon>
        <taxon>Methanosarcina</taxon>
    </lineage>
</organism>
<dbReference type="SMART" id="SM00710">
    <property type="entry name" value="PbH1"/>
    <property type="match status" value="7"/>
</dbReference>
<evidence type="ECO:0000313" key="2">
    <source>
        <dbReference type="EMBL" id="AKB43756.1"/>
    </source>
</evidence>
<dbReference type="RefSeq" id="WP_048119978.1">
    <property type="nucleotide sequence ID" value="NZ_CP009520.1"/>
</dbReference>
<dbReference type="HOGENOM" id="CLU_734904_0_0_2"/>
<keyword evidence="3" id="KW-1185">Reference proteome</keyword>
<dbReference type="KEGG" id="mvc:MSVAZ_1487"/>
<name>A0A0E3LH70_9EURY</name>
<evidence type="ECO:0000259" key="1">
    <source>
        <dbReference type="Pfam" id="PF13229"/>
    </source>
</evidence>
<dbReference type="InterPro" id="IPR012334">
    <property type="entry name" value="Pectin_lyas_fold"/>
</dbReference>
<accession>A0A0E3LH70</accession>
<proteinExistence type="predicted"/>
<dbReference type="Pfam" id="PF13229">
    <property type="entry name" value="Beta_helix"/>
    <property type="match status" value="1"/>
</dbReference>
<dbReference type="InterPro" id="IPR006626">
    <property type="entry name" value="PbH1"/>
</dbReference>
<dbReference type="EMBL" id="CP009520">
    <property type="protein sequence ID" value="AKB43756.1"/>
    <property type="molecule type" value="Genomic_DNA"/>
</dbReference>
<dbReference type="Proteomes" id="UP000033096">
    <property type="component" value="Chromosome"/>
</dbReference>
<protein>
    <recommendedName>
        <fullName evidence="1">Right handed beta helix domain-containing protein</fullName>
    </recommendedName>
</protein>
<dbReference type="GeneID" id="24809914"/>
<dbReference type="SUPFAM" id="SSF51126">
    <property type="entry name" value="Pectin lyase-like"/>
    <property type="match status" value="1"/>
</dbReference>
<dbReference type="AlphaFoldDB" id="A0A0E3LH70"/>
<gene>
    <name evidence="2" type="ORF">MSVAZ_1487</name>
</gene>
<sequence length="376" mass="40674">MTNVLTLTPGTFLQSSFDKVGDGRKYEEIELKTTGTKTTFTAKTPIQLHPGTTITGDEKAIIQLIPYASTCLWKPQVPVFSFSGENYLFEGFTFDGLADKQSVLHGKGYHNLFGGNRASKVKIRNVKIQNSKGDGVRILDSKDVTVYGNKIYGVGHDGFYCERCVDVEASGNEIYTRINSGLRSKGSRNVIFHDNIIKSTKKYKPRTGPGIQVENSRANETTSNIQILNNVIDGCQGPGIWAAGHTAPALDAATGLTIKGNTITNCGQMPVFENKETADRLSAVAGICLDGWTEVDIRENVLGGNCNGIRIGTYITTSAGSGYVLRLTGNEIKNTVAPFNRDAYAGYAIAVTVPGKFNVISEGNTFSGNLKDVFRT</sequence>
<dbReference type="InterPro" id="IPR039448">
    <property type="entry name" value="Beta_helix"/>
</dbReference>